<accession>A0A518D4I2</accession>
<dbReference type="Proteomes" id="UP000319342">
    <property type="component" value="Chromosome"/>
</dbReference>
<dbReference type="EMBL" id="CP036290">
    <property type="protein sequence ID" value="QDU86376.1"/>
    <property type="molecule type" value="Genomic_DNA"/>
</dbReference>
<organism evidence="2 3">
    <name type="scientific">Rohdeia mirabilis</name>
    <dbReference type="NCBI Taxonomy" id="2528008"/>
    <lineage>
        <taxon>Bacteria</taxon>
        <taxon>Pseudomonadati</taxon>
        <taxon>Planctomycetota</taxon>
        <taxon>Planctomycetia</taxon>
        <taxon>Planctomycetia incertae sedis</taxon>
        <taxon>Rohdeia</taxon>
    </lineage>
</organism>
<reference evidence="2 3" key="1">
    <citation type="submission" date="2019-02" db="EMBL/GenBank/DDBJ databases">
        <title>Deep-cultivation of Planctomycetes and their phenomic and genomic characterization uncovers novel biology.</title>
        <authorList>
            <person name="Wiegand S."/>
            <person name="Jogler M."/>
            <person name="Boedeker C."/>
            <person name="Pinto D."/>
            <person name="Vollmers J."/>
            <person name="Rivas-Marin E."/>
            <person name="Kohn T."/>
            <person name="Peeters S.H."/>
            <person name="Heuer A."/>
            <person name="Rast P."/>
            <person name="Oberbeckmann S."/>
            <person name="Bunk B."/>
            <person name="Jeske O."/>
            <person name="Meyerdierks A."/>
            <person name="Storesund J.E."/>
            <person name="Kallscheuer N."/>
            <person name="Luecker S."/>
            <person name="Lage O.M."/>
            <person name="Pohl T."/>
            <person name="Merkel B.J."/>
            <person name="Hornburger P."/>
            <person name="Mueller R.-W."/>
            <person name="Bruemmer F."/>
            <person name="Labrenz M."/>
            <person name="Spormann A.M."/>
            <person name="Op den Camp H."/>
            <person name="Overmann J."/>
            <person name="Amann R."/>
            <person name="Jetten M.S.M."/>
            <person name="Mascher T."/>
            <person name="Medema M.H."/>
            <person name="Devos D.P."/>
            <person name="Kaster A.-K."/>
            <person name="Ovreas L."/>
            <person name="Rohde M."/>
            <person name="Galperin M.Y."/>
            <person name="Jogler C."/>
        </authorList>
    </citation>
    <scope>NUCLEOTIDE SEQUENCE [LARGE SCALE GENOMIC DNA]</scope>
    <source>
        <strain evidence="2 3">Pla163</strain>
    </source>
</reference>
<evidence type="ECO:0000256" key="1">
    <source>
        <dbReference type="SAM" id="SignalP"/>
    </source>
</evidence>
<dbReference type="RefSeq" id="WP_419186080.1">
    <property type="nucleotide sequence ID" value="NZ_CP036290.1"/>
</dbReference>
<protein>
    <recommendedName>
        <fullName evidence="4">Lipoprotein</fullName>
    </recommendedName>
</protein>
<name>A0A518D4I2_9BACT</name>
<feature type="chain" id="PRO_5022083868" description="Lipoprotein" evidence="1">
    <location>
        <begin position="24"/>
        <end position="185"/>
    </location>
</feature>
<keyword evidence="1" id="KW-0732">Signal</keyword>
<feature type="signal peptide" evidence="1">
    <location>
        <begin position="1"/>
        <end position="23"/>
    </location>
</feature>
<evidence type="ECO:0000313" key="2">
    <source>
        <dbReference type="EMBL" id="QDU86376.1"/>
    </source>
</evidence>
<keyword evidence="3" id="KW-1185">Reference proteome</keyword>
<dbReference type="PROSITE" id="PS51257">
    <property type="entry name" value="PROKAR_LIPOPROTEIN"/>
    <property type="match status" value="1"/>
</dbReference>
<gene>
    <name evidence="2" type="ORF">Pla163_35270</name>
</gene>
<evidence type="ECO:0000313" key="3">
    <source>
        <dbReference type="Proteomes" id="UP000319342"/>
    </source>
</evidence>
<proteinExistence type="predicted"/>
<evidence type="ECO:0008006" key="4">
    <source>
        <dbReference type="Google" id="ProtNLM"/>
    </source>
</evidence>
<dbReference type="AlphaFoldDB" id="A0A518D4I2"/>
<sequence length="185" mass="19944" precursor="true">MRTKPIVAAAIALAVVVSTSVGCSSPIPNRVPTGEVFPTTTGESLERVEVEVPTAWLGSPTVVLVGYEQDAQFDADRWLYGLLAAELDVRIVELPTIPSAIASLFSGTIDEGMRGGIPPEDWASVVTVYGSAAAPVAEFTGNEKNRNMRVLLLDAEGRVVWFHDEGYSAREQLDMEARLAELRGR</sequence>